<keyword evidence="5" id="KW-1015">Disulfide bond</keyword>
<dbReference type="Gene3D" id="1.10.530.10">
    <property type="match status" value="1"/>
</dbReference>
<reference evidence="6" key="1">
    <citation type="submission" date="2025-08" db="UniProtKB">
        <authorList>
            <consortium name="Ensembl"/>
        </authorList>
    </citation>
    <scope>IDENTIFICATION</scope>
</reference>
<evidence type="ECO:0000256" key="4">
    <source>
        <dbReference type="ARBA" id="ARBA00022638"/>
    </source>
</evidence>
<reference evidence="6" key="2">
    <citation type="submission" date="2025-09" db="UniProtKB">
        <authorList>
            <consortium name="Ensembl"/>
        </authorList>
    </citation>
    <scope>IDENTIFICATION</scope>
</reference>
<dbReference type="PANTHER" id="PTHR11407">
    <property type="entry name" value="LYSOZYME C"/>
    <property type="match status" value="1"/>
</dbReference>
<dbReference type="Proteomes" id="UP000694419">
    <property type="component" value="Unplaced"/>
</dbReference>
<evidence type="ECO:0000256" key="1">
    <source>
        <dbReference type="ARBA" id="ARBA00004613"/>
    </source>
</evidence>
<dbReference type="InterPro" id="IPR023346">
    <property type="entry name" value="Lysozyme-like_dom_sf"/>
</dbReference>
<evidence type="ECO:0000256" key="2">
    <source>
        <dbReference type="ARBA" id="ARBA00012732"/>
    </source>
</evidence>
<dbReference type="GO" id="GO:0031640">
    <property type="term" value="P:killing of cells of another organism"/>
    <property type="evidence" value="ECO:0007669"/>
    <property type="project" value="UniProtKB-KW"/>
</dbReference>
<dbReference type="InterPro" id="IPR001916">
    <property type="entry name" value="Glyco_hydro_22"/>
</dbReference>
<evidence type="ECO:0000313" key="6">
    <source>
        <dbReference type="Ensembl" id="ENSCPGP00000011479.1"/>
    </source>
</evidence>
<dbReference type="AlphaFoldDB" id="A0A8C3PLM1"/>
<keyword evidence="4" id="KW-0929">Antimicrobial</keyword>
<keyword evidence="4" id="KW-0081">Bacteriolytic enzyme</keyword>
<evidence type="ECO:0000256" key="5">
    <source>
        <dbReference type="ARBA" id="ARBA00023157"/>
    </source>
</evidence>
<evidence type="ECO:0000313" key="7">
    <source>
        <dbReference type="Proteomes" id="UP000694419"/>
    </source>
</evidence>
<protein>
    <recommendedName>
        <fullName evidence="2">lysozyme</fullName>
        <ecNumber evidence="2">3.2.1.17</ecNumber>
    </recommendedName>
</protein>
<dbReference type="GO" id="GO:0042742">
    <property type="term" value="P:defense response to bacterium"/>
    <property type="evidence" value="ECO:0007669"/>
    <property type="project" value="UniProtKB-KW"/>
</dbReference>
<dbReference type="GO" id="GO:0003796">
    <property type="term" value="F:lysozyme activity"/>
    <property type="evidence" value="ECO:0007669"/>
    <property type="project" value="UniProtKB-EC"/>
</dbReference>
<name>A0A8C3PLM1_9CHAR</name>
<dbReference type="PROSITE" id="PS51348">
    <property type="entry name" value="GLYCOSYL_HYDROL_F22_2"/>
    <property type="match status" value="1"/>
</dbReference>
<comment type="subcellular location">
    <subcellularLocation>
        <location evidence="1">Secreted</location>
    </subcellularLocation>
</comment>
<dbReference type="Ensembl" id="ENSCPGT00000012588.1">
    <property type="protein sequence ID" value="ENSCPGP00000011479.1"/>
    <property type="gene ID" value="ENSCPGG00000008177.1"/>
</dbReference>
<dbReference type="Pfam" id="PF00062">
    <property type="entry name" value="Lys"/>
    <property type="match status" value="1"/>
</dbReference>
<keyword evidence="7" id="KW-1185">Reference proteome</keyword>
<organism evidence="6 7">
    <name type="scientific">Calidris pygmaea</name>
    <name type="common">Spoon-billed sandpiper</name>
    <dbReference type="NCBI Taxonomy" id="425635"/>
    <lineage>
        <taxon>Eukaryota</taxon>
        <taxon>Metazoa</taxon>
        <taxon>Chordata</taxon>
        <taxon>Craniata</taxon>
        <taxon>Vertebrata</taxon>
        <taxon>Euteleostomi</taxon>
        <taxon>Archelosauria</taxon>
        <taxon>Archosauria</taxon>
        <taxon>Dinosauria</taxon>
        <taxon>Saurischia</taxon>
        <taxon>Theropoda</taxon>
        <taxon>Coelurosauria</taxon>
        <taxon>Aves</taxon>
        <taxon>Neognathae</taxon>
        <taxon>Neoaves</taxon>
        <taxon>Charadriiformes</taxon>
        <taxon>Scolopacidae</taxon>
        <taxon>Calidris</taxon>
    </lineage>
</organism>
<keyword evidence="3" id="KW-0964">Secreted</keyword>
<evidence type="ECO:0000256" key="3">
    <source>
        <dbReference type="ARBA" id="ARBA00022525"/>
    </source>
</evidence>
<dbReference type="SMART" id="SM00263">
    <property type="entry name" value="LYZ1"/>
    <property type="match status" value="1"/>
</dbReference>
<proteinExistence type="predicted"/>
<dbReference type="EC" id="3.2.1.17" evidence="2"/>
<accession>A0A8C3PLM1</accession>
<dbReference type="GO" id="GO:0005576">
    <property type="term" value="C:extracellular region"/>
    <property type="evidence" value="ECO:0007669"/>
    <property type="project" value="UniProtKB-SubCell"/>
</dbReference>
<dbReference type="PANTHER" id="PTHR11407:SF63">
    <property type="entry name" value="LYSOZYME C"/>
    <property type="match status" value="1"/>
</dbReference>
<dbReference type="SUPFAM" id="SSF53955">
    <property type="entry name" value="Lysozyme-like"/>
    <property type="match status" value="1"/>
</dbReference>
<sequence>RCSAPVSWLTCPQEEGLDGYVGYSLANCEFQSPLWHRLSAFCPCPRVCMTFYESTFKTATQSIKVDGSTDREICSGLVSCPRASSWGSASLPADLLSSNMTDDICAKRIVRNPQGMNSWEGWATHCKGQGLSEWAEGCDL</sequence>